<comment type="caution">
    <text evidence="2">The sequence shown here is derived from an EMBL/GenBank/DDBJ whole genome shotgun (WGS) entry which is preliminary data.</text>
</comment>
<name>A0A4Z2HC73_9TELE</name>
<dbReference type="EMBL" id="SRLO01000285">
    <property type="protein sequence ID" value="TNN62875.1"/>
    <property type="molecule type" value="Genomic_DNA"/>
</dbReference>
<protein>
    <submittedName>
        <fullName evidence="2">Uncharacterized protein</fullName>
    </submittedName>
</protein>
<proteinExistence type="predicted"/>
<accession>A0A4Z2HC73</accession>
<evidence type="ECO:0000313" key="2">
    <source>
        <dbReference type="EMBL" id="TNN62875.1"/>
    </source>
</evidence>
<organism evidence="2 3">
    <name type="scientific">Liparis tanakae</name>
    <name type="common">Tanaka's snailfish</name>
    <dbReference type="NCBI Taxonomy" id="230148"/>
    <lineage>
        <taxon>Eukaryota</taxon>
        <taxon>Metazoa</taxon>
        <taxon>Chordata</taxon>
        <taxon>Craniata</taxon>
        <taxon>Vertebrata</taxon>
        <taxon>Euteleostomi</taxon>
        <taxon>Actinopterygii</taxon>
        <taxon>Neopterygii</taxon>
        <taxon>Teleostei</taxon>
        <taxon>Neoteleostei</taxon>
        <taxon>Acanthomorphata</taxon>
        <taxon>Eupercaria</taxon>
        <taxon>Perciformes</taxon>
        <taxon>Cottioidei</taxon>
        <taxon>Cottales</taxon>
        <taxon>Liparidae</taxon>
        <taxon>Liparis</taxon>
    </lineage>
</organism>
<sequence>MEEREASSTAWALAPSISTSSRLGRLSSDSSLRLPMRCAMRQYRELSGTIFTSSGKWYPYHSLQRGHEDEQDMRERERGRERRRERETEGAPLVDGLLMPGWMDV</sequence>
<dbReference type="AlphaFoldDB" id="A0A4Z2HC73"/>
<reference evidence="2 3" key="1">
    <citation type="submission" date="2019-03" db="EMBL/GenBank/DDBJ databases">
        <title>First draft genome of Liparis tanakae, snailfish: a comprehensive survey of snailfish specific genes.</title>
        <authorList>
            <person name="Kim W."/>
            <person name="Song I."/>
            <person name="Jeong J.-H."/>
            <person name="Kim D."/>
            <person name="Kim S."/>
            <person name="Ryu S."/>
            <person name="Song J.Y."/>
            <person name="Lee S.K."/>
        </authorList>
    </citation>
    <scope>NUCLEOTIDE SEQUENCE [LARGE SCALE GENOMIC DNA]</scope>
    <source>
        <tissue evidence="2">Muscle</tissue>
    </source>
</reference>
<feature type="region of interest" description="Disordered" evidence="1">
    <location>
        <begin position="62"/>
        <end position="93"/>
    </location>
</feature>
<evidence type="ECO:0000313" key="3">
    <source>
        <dbReference type="Proteomes" id="UP000314294"/>
    </source>
</evidence>
<gene>
    <name evidence="2" type="ORF">EYF80_026950</name>
</gene>
<dbReference type="Proteomes" id="UP000314294">
    <property type="component" value="Unassembled WGS sequence"/>
</dbReference>
<keyword evidence="3" id="KW-1185">Reference proteome</keyword>
<feature type="compositionally biased region" description="Basic and acidic residues" evidence="1">
    <location>
        <begin position="65"/>
        <end position="89"/>
    </location>
</feature>
<evidence type="ECO:0000256" key="1">
    <source>
        <dbReference type="SAM" id="MobiDB-lite"/>
    </source>
</evidence>